<feature type="transmembrane region" description="Helical" evidence="1">
    <location>
        <begin position="239"/>
        <end position="262"/>
    </location>
</feature>
<feature type="transmembrane region" description="Helical" evidence="1">
    <location>
        <begin position="431"/>
        <end position="452"/>
    </location>
</feature>
<protein>
    <submittedName>
        <fullName evidence="2">GntP family permease</fullName>
    </submittedName>
</protein>
<feature type="transmembrane region" description="Helical" evidence="1">
    <location>
        <begin position="30"/>
        <end position="53"/>
    </location>
</feature>
<feature type="transmembrane region" description="Helical" evidence="1">
    <location>
        <begin position="146"/>
        <end position="166"/>
    </location>
</feature>
<accession>A0A7K2J0A1</accession>
<evidence type="ECO:0000313" key="2">
    <source>
        <dbReference type="EMBL" id="MYR35659.1"/>
    </source>
</evidence>
<reference evidence="2 3" key="1">
    <citation type="journal article" date="2019" name="Nat. Commun.">
        <title>The antimicrobial potential of Streptomyces from insect microbiomes.</title>
        <authorList>
            <person name="Chevrette M.G."/>
            <person name="Carlson C.M."/>
            <person name="Ortega H.E."/>
            <person name="Thomas C."/>
            <person name="Ananiev G.E."/>
            <person name="Barns K.J."/>
            <person name="Book A.J."/>
            <person name="Cagnazzo J."/>
            <person name="Carlos C."/>
            <person name="Flanigan W."/>
            <person name="Grubbs K.J."/>
            <person name="Horn H.A."/>
            <person name="Hoffmann F.M."/>
            <person name="Klassen J.L."/>
            <person name="Knack J.J."/>
            <person name="Lewin G.R."/>
            <person name="McDonald B.R."/>
            <person name="Muller L."/>
            <person name="Melo W.G.P."/>
            <person name="Pinto-Tomas A.A."/>
            <person name="Schmitz A."/>
            <person name="Wendt-Pienkowski E."/>
            <person name="Wildman S."/>
            <person name="Zhao M."/>
            <person name="Zhang F."/>
            <person name="Bugni T.S."/>
            <person name="Andes D.R."/>
            <person name="Pupo M.T."/>
            <person name="Currie C.R."/>
        </authorList>
    </citation>
    <scope>NUCLEOTIDE SEQUENCE [LARGE SCALE GENOMIC DNA]</scope>
    <source>
        <strain evidence="2 3">SID5840</strain>
    </source>
</reference>
<feature type="transmembrane region" description="Helical" evidence="1">
    <location>
        <begin position="274"/>
        <end position="296"/>
    </location>
</feature>
<dbReference type="Proteomes" id="UP000467124">
    <property type="component" value="Unassembled WGS sequence"/>
</dbReference>
<feature type="transmembrane region" description="Helical" evidence="1">
    <location>
        <begin position="7"/>
        <end position="24"/>
    </location>
</feature>
<feature type="transmembrane region" description="Helical" evidence="1">
    <location>
        <begin position="105"/>
        <end position="134"/>
    </location>
</feature>
<evidence type="ECO:0000256" key="1">
    <source>
        <dbReference type="SAM" id="Phobius"/>
    </source>
</evidence>
<evidence type="ECO:0000313" key="3">
    <source>
        <dbReference type="Proteomes" id="UP000467124"/>
    </source>
</evidence>
<dbReference type="PANTHER" id="PTHR30354">
    <property type="entry name" value="GNT FAMILY GLUCONATE TRANSPORTER"/>
    <property type="match status" value="1"/>
</dbReference>
<keyword evidence="1" id="KW-1133">Transmembrane helix</keyword>
<feature type="transmembrane region" description="Helical" evidence="1">
    <location>
        <begin position="316"/>
        <end position="335"/>
    </location>
</feature>
<comment type="caution">
    <text evidence="2">The sequence shown here is derived from an EMBL/GenBank/DDBJ whole genome shotgun (WGS) entry which is preliminary data.</text>
</comment>
<dbReference type="InterPro" id="IPR003474">
    <property type="entry name" value="Glcn_transporter"/>
</dbReference>
<dbReference type="EMBL" id="WWHY01000001">
    <property type="protein sequence ID" value="MYR35659.1"/>
    <property type="molecule type" value="Genomic_DNA"/>
</dbReference>
<keyword evidence="1" id="KW-0812">Transmembrane</keyword>
<dbReference type="GO" id="GO:0005886">
    <property type="term" value="C:plasma membrane"/>
    <property type="evidence" value="ECO:0007669"/>
    <property type="project" value="TreeGrafter"/>
</dbReference>
<organism evidence="2 3">
    <name type="scientific">Nocardiopsis alba</name>
    <dbReference type="NCBI Taxonomy" id="53437"/>
    <lineage>
        <taxon>Bacteria</taxon>
        <taxon>Bacillati</taxon>
        <taxon>Actinomycetota</taxon>
        <taxon>Actinomycetes</taxon>
        <taxon>Streptosporangiales</taxon>
        <taxon>Nocardiopsidaceae</taxon>
        <taxon>Nocardiopsis</taxon>
    </lineage>
</organism>
<dbReference type="GO" id="GO:0015128">
    <property type="term" value="F:gluconate transmembrane transporter activity"/>
    <property type="evidence" value="ECO:0007669"/>
    <property type="project" value="InterPro"/>
</dbReference>
<sequence>MSDLYTLLAFLTAIVVLVLLIARFKVHPVATLFIVVMGLGLVLGMGGAATVELVMEGFGSTLAKVGLLVIFGCVLGKMLELSGAAMKITETALRMFAEKRVPWAIALASTVLGIPLIADTAVVMLIPIVSALAYRTGISMMRLGPILYIGAYVMTSVIPPGPGPLASASLLEVSMGEAILYGLMVGVPGVLVATLYLSRIKTYVPPKPEFVEHLVGTGGPSSGGSGEGAADGTTPGAKVGLFGALLPILAPIVLIVFASLAGPALPEGSWFTGTVLFVGEPTVALFLACLLALPLFRGRWRDKETLNDLFESGLRIAAMPLALTGVGGALATIIRETGVAESVAGGIESVGLSPILVPFLVAAAVCTITGSNILGVMTSAAIMQPLLPSLDLSPIAVYLACATGAQIMKHANSSGFWVTTTLSNMTVGQGIRSIGVASVLSGVTGFVVLYAMHAAGLV</sequence>
<gene>
    <name evidence="2" type="ORF">GTW20_26200</name>
</gene>
<name>A0A7K2J0A1_9ACTN</name>
<dbReference type="Pfam" id="PF02447">
    <property type="entry name" value="GntP_permease"/>
    <property type="match status" value="1"/>
</dbReference>
<proteinExistence type="predicted"/>
<keyword evidence="1" id="KW-0472">Membrane</keyword>
<feature type="transmembrane region" description="Helical" evidence="1">
    <location>
        <begin position="355"/>
        <end position="383"/>
    </location>
</feature>
<dbReference type="PANTHER" id="PTHR30354:SF11">
    <property type="entry name" value="PERMEASE"/>
    <property type="match status" value="1"/>
</dbReference>
<dbReference type="RefSeq" id="WP_161112245.1">
    <property type="nucleotide sequence ID" value="NZ_WWHY01000001.1"/>
</dbReference>
<dbReference type="AlphaFoldDB" id="A0A7K2J0A1"/>
<feature type="transmembrane region" description="Helical" evidence="1">
    <location>
        <begin position="178"/>
        <end position="197"/>
    </location>
</feature>